<name>A0A2G2X877_CAPBA</name>
<dbReference type="Proteomes" id="UP000224567">
    <property type="component" value="Unassembled WGS sequence"/>
</dbReference>
<protein>
    <submittedName>
        <fullName evidence="1">Organic cation/carnitine transporter 4</fullName>
    </submittedName>
</protein>
<dbReference type="STRING" id="33114.A0A2G2X877"/>
<reference evidence="2" key="2">
    <citation type="journal article" date="2017" name="J. Anim. Genet.">
        <title>Multiple reference genome sequences of hot pepper reveal the massive evolution of plant disease resistance genes by retroduplication.</title>
        <authorList>
            <person name="Kim S."/>
            <person name="Park J."/>
            <person name="Yeom S.-I."/>
            <person name="Kim Y.-M."/>
            <person name="Seo E."/>
            <person name="Kim K.-T."/>
            <person name="Kim M.-S."/>
            <person name="Lee J.M."/>
            <person name="Cheong K."/>
            <person name="Shin H.-S."/>
            <person name="Kim S.-B."/>
            <person name="Han K."/>
            <person name="Lee J."/>
            <person name="Park M."/>
            <person name="Lee H.-A."/>
            <person name="Lee H.-Y."/>
            <person name="Lee Y."/>
            <person name="Oh S."/>
            <person name="Lee J.H."/>
            <person name="Choi E."/>
            <person name="Choi E."/>
            <person name="Lee S.E."/>
            <person name="Jeon J."/>
            <person name="Kim H."/>
            <person name="Choi G."/>
            <person name="Song H."/>
            <person name="Lee J."/>
            <person name="Lee S.-C."/>
            <person name="Kwon J.-K."/>
            <person name="Lee H.-Y."/>
            <person name="Koo N."/>
            <person name="Hong Y."/>
            <person name="Kim R.W."/>
            <person name="Kang W.-H."/>
            <person name="Huh J.H."/>
            <person name="Kang B.-C."/>
            <person name="Yang T.-J."/>
            <person name="Lee Y.-H."/>
            <person name="Bennetzen J.L."/>
            <person name="Choi D."/>
        </authorList>
    </citation>
    <scope>NUCLEOTIDE SEQUENCE [LARGE SCALE GENOMIC DNA]</scope>
    <source>
        <strain evidence="2">cv. PBC81</strain>
    </source>
</reference>
<reference evidence="1 2" key="1">
    <citation type="journal article" date="2017" name="Genome Biol.">
        <title>New reference genome sequences of hot pepper reveal the massive evolution of plant disease-resistance genes by retroduplication.</title>
        <authorList>
            <person name="Kim S."/>
            <person name="Park J."/>
            <person name="Yeom S.I."/>
            <person name="Kim Y.M."/>
            <person name="Seo E."/>
            <person name="Kim K.T."/>
            <person name="Kim M.S."/>
            <person name="Lee J.M."/>
            <person name="Cheong K."/>
            <person name="Shin H.S."/>
            <person name="Kim S.B."/>
            <person name="Han K."/>
            <person name="Lee J."/>
            <person name="Park M."/>
            <person name="Lee H.A."/>
            <person name="Lee H.Y."/>
            <person name="Lee Y."/>
            <person name="Oh S."/>
            <person name="Lee J.H."/>
            <person name="Choi E."/>
            <person name="Choi E."/>
            <person name="Lee S.E."/>
            <person name="Jeon J."/>
            <person name="Kim H."/>
            <person name="Choi G."/>
            <person name="Song H."/>
            <person name="Lee J."/>
            <person name="Lee S.C."/>
            <person name="Kwon J.K."/>
            <person name="Lee H.Y."/>
            <person name="Koo N."/>
            <person name="Hong Y."/>
            <person name="Kim R.W."/>
            <person name="Kang W.H."/>
            <person name="Huh J.H."/>
            <person name="Kang B.C."/>
            <person name="Yang T.J."/>
            <person name="Lee Y.H."/>
            <person name="Bennetzen J.L."/>
            <person name="Choi D."/>
        </authorList>
    </citation>
    <scope>NUCLEOTIDE SEQUENCE [LARGE SCALE GENOMIC DNA]</scope>
    <source>
        <strain evidence="2">cv. PBC81</strain>
    </source>
</reference>
<dbReference type="AlphaFoldDB" id="A0A2G2X877"/>
<sequence length="107" mass="11930">MPVVTLQPTTLQKPIALVVPSSDHAFINIRQMEQTGYFCQVYNGLSLNVVNVKTILYLNVALNVVDEMPANLLSALVLDRLGRKPVVIGTLWFSGILLLCRKISEEY</sequence>
<dbReference type="OrthoDB" id="2261376at2759"/>
<proteinExistence type="predicted"/>
<gene>
    <name evidence="1" type="ORF">CQW23_08003</name>
</gene>
<evidence type="ECO:0000313" key="1">
    <source>
        <dbReference type="EMBL" id="PHT53541.1"/>
    </source>
</evidence>
<organism evidence="1 2">
    <name type="scientific">Capsicum baccatum</name>
    <name type="common">Peruvian pepper</name>
    <dbReference type="NCBI Taxonomy" id="33114"/>
    <lineage>
        <taxon>Eukaryota</taxon>
        <taxon>Viridiplantae</taxon>
        <taxon>Streptophyta</taxon>
        <taxon>Embryophyta</taxon>
        <taxon>Tracheophyta</taxon>
        <taxon>Spermatophyta</taxon>
        <taxon>Magnoliopsida</taxon>
        <taxon>eudicotyledons</taxon>
        <taxon>Gunneridae</taxon>
        <taxon>Pentapetalae</taxon>
        <taxon>asterids</taxon>
        <taxon>lamiids</taxon>
        <taxon>Solanales</taxon>
        <taxon>Solanaceae</taxon>
        <taxon>Solanoideae</taxon>
        <taxon>Capsiceae</taxon>
        <taxon>Capsicum</taxon>
    </lineage>
</organism>
<accession>A0A2G2X877</accession>
<comment type="caution">
    <text evidence="1">The sequence shown here is derived from an EMBL/GenBank/DDBJ whole genome shotgun (WGS) entry which is preliminary data.</text>
</comment>
<evidence type="ECO:0000313" key="2">
    <source>
        <dbReference type="Proteomes" id="UP000224567"/>
    </source>
</evidence>
<keyword evidence="2" id="KW-1185">Reference proteome</keyword>
<dbReference type="EMBL" id="MLFT02000003">
    <property type="protein sequence ID" value="PHT53541.1"/>
    <property type="molecule type" value="Genomic_DNA"/>
</dbReference>